<dbReference type="Proteomes" id="UP001595445">
    <property type="component" value="Unassembled WGS sequence"/>
</dbReference>
<dbReference type="InterPro" id="IPR035959">
    <property type="entry name" value="RutC-like_sf"/>
</dbReference>
<dbReference type="InterPro" id="IPR006175">
    <property type="entry name" value="YjgF/YER057c/UK114"/>
</dbReference>
<evidence type="ECO:0000313" key="1">
    <source>
        <dbReference type="EMBL" id="MFC3086927.1"/>
    </source>
</evidence>
<dbReference type="Gene3D" id="3.30.1330.40">
    <property type="entry name" value="RutC-like"/>
    <property type="match status" value="1"/>
</dbReference>
<reference evidence="2" key="1">
    <citation type="journal article" date="2019" name="Int. J. Syst. Evol. Microbiol.">
        <title>The Global Catalogue of Microorganisms (GCM) 10K type strain sequencing project: providing services to taxonomists for standard genome sequencing and annotation.</title>
        <authorList>
            <consortium name="The Broad Institute Genomics Platform"/>
            <consortium name="The Broad Institute Genome Sequencing Center for Infectious Disease"/>
            <person name="Wu L."/>
            <person name="Ma J."/>
        </authorList>
    </citation>
    <scope>NUCLEOTIDE SEQUENCE [LARGE SCALE GENOMIC DNA]</scope>
    <source>
        <strain evidence="2">KCTC 62102</strain>
    </source>
</reference>
<protein>
    <submittedName>
        <fullName evidence="1">RidA family protein</fullName>
    </submittedName>
</protein>
<dbReference type="PANTHER" id="PTHR43760">
    <property type="entry name" value="ENDORIBONUCLEASE-RELATED"/>
    <property type="match status" value="1"/>
</dbReference>
<dbReference type="RefSeq" id="WP_197642820.1">
    <property type="nucleotide sequence ID" value="NZ_JAEACP010000006.1"/>
</dbReference>
<evidence type="ECO:0000313" key="2">
    <source>
        <dbReference type="Proteomes" id="UP001595445"/>
    </source>
</evidence>
<organism evidence="1 2">
    <name type="scientific">Tabrizicola soli</name>
    <dbReference type="NCBI Taxonomy" id="2185115"/>
    <lineage>
        <taxon>Bacteria</taxon>
        <taxon>Pseudomonadati</taxon>
        <taxon>Pseudomonadota</taxon>
        <taxon>Alphaproteobacteria</taxon>
        <taxon>Rhodobacterales</taxon>
        <taxon>Paracoccaceae</taxon>
        <taxon>Tabrizicola</taxon>
    </lineage>
</organism>
<gene>
    <name evidence="1" type="ORF">ACFOD6_12815</name>
</gene>
<dbReference type="CDD" id="cd02199">
    <property type="entry name" value="YjgF_YER057c_UK114_like_1"/>
    <property type="match status" value="1"/>
</dbReference>
<accession>A0ABV7DV63</accession>
<sequence>MTDAPPVPQGDYVPATRHGDLITTAGMTPRQAGQLMFIGPARADAPVGDYREPVVLACRNALTATRALLAPGEAIAQVLSMTVYIATGPGFTAHSRLADFASAVLREELGERGRCARAAIGVASLPGDAPVEIQLVVAAGR</sequence>
<dbReference type="EMBL" id="JBHRSM010000023">
    <property type="protein sequence ID" value="MFC3086927.1"/>
    <property type="molecule type" value="Genomic_DNA"/>
</dbReference>
<name>A0ABV7DV63_9RHOB</name>
<keyword evidence="2" id="KW-1185">Reference proteome</keyword>
<dbReference type="Pfam" id="PF01042">
    <property type="entry name" value="Ribonuc_L-PSP"/>
    <property type="match status" value="1"/>
</dbReference>
<comment type="caution">
    <text evidence="1">The sequence shown here is derived from an EMBL/GenBank/DDBJ whole genome shotgun (WGS) entry which is preliminary data.</text>
</comment>
<dbReference type="SUPFAM" id="SSF55298">
    <property type="entry name" value="YjgF-like"/>
    <property type="match status" value="1"/>
</dbReference>
<proteinExistence type="predicted"/>
<dbReference type="PANTHER" id="PTHR43760:SF1">
    <property type="entry name" value="ENDORIBONUCLEASE L-PSP_CHORISMATE MUTASE-LIKE DOMAIN-CONTAINING PROTEIN"/>
    <property type="match status" value="1"/>
</dbReference>
<dbReference type="InterPro" id="IPR013813">
    <property type="entry name" value="Endoribo_LPSP/chorism_mut-like"/>
</dbReference>